<dbReference type="Proteomes" id="UP000198304">
    <property type="component" value="Unassembled WGS sequence"/>
</dbReference>
<organism evidence="2 3">
    <name type="scientific">Anaerovirgula multivorans</name>
    <dbReference type="NCBI Taxonomy" id="312168"/>
    <lineage>
        <taxon>Bacteria</taxon>
        <taxon>Bacillati</taxon>
        <taxon>Bacillota</taxon>
        <taxon>Clostridia</taxon>
        <taxon>Peptostreptococcales</taxon>
        <taxon>Natronincolaceae</taxon>
        <taxon>Anaerovirgula</taxon>
    </lineage>
</organism>
<dbReference type="AlphaFoldDB" id="A0A239B9Z0"/>
<reference evidence="2 3" key="1">
    <citation type="submission" date="2017-06" db="EMBL/GenBank/DDBJ databases">
        <authorList>
            <person name="Kim H.J."/>
            <person name="Triplett B.A."/>
        </authorList>
    </citation>
    <scope>NUCLEOTIDE SEQUENCE [LARGE SCALE GENOMIC DNA]</scope>
    <source>
        <strain evidence="2 3">SCA</strain>
    </source>
</reference>
<dbReference type="RefSeq" id="WP_089281599.1">
    <property type="nucleotide sequence ID" value="NZ_FZOJ01000003.1"/>
</dbReference>
<evidence type="ECO:0000256" key="1">
    <source>
        <dbReference type="SAM" id="MobiDB-lite"/>
    </source>
</evidence>
<dbReference type="EMBL" id="FZOJ01000003">
    <property type="protein sequence ID" value="SNS04432.1"/>
    <property type="molecule type" value="Genomic_DNA"/>
</dbReference>
<sequence>MLSLESINKKVQRAQAAVPKVVNARTNQAKQITLIAVASTPKVINPSGVSSAKKAVNKRENAVKGKGKQAKQIIDKKVKDGKEKKAKKERILDKLKKEREDTCTTVKRGTVTTGAVTAVGVADAGRNWSEFQDKLLGRGKYAKADATTKTARGKVNIKPGVSNEVIGKVGDDKGTGNDNQLSTKDIKAIVASSVQRINNEALVTTWEFGVGLGGAIKVKSAAEVNLTGKFITFNGDFQGGENYAVLGEGNAYGKLSIPGTDVGLQTGGYIKNKLPNHVSDGKIDGGFDIIKITAFEKSGFSADLVSSLTDLEQDILASVLEELELGMGFELYLAVGGGISAELQPVKVLQIIKEETQKHINK</sequence>
<keyword evidence="3" id="KW-1185">Reference proteome</keyword>
<evidence type="ECO:0000313" key="2">
    <source>
        <dbReference type="EMBL" id="SNS04432.1"/>
    </source>
</evidence>
<gene>
    <name evidence="2" type="ORF">SAMN05446037_1003103</name>
</gene>
<proteinExistence type="predicted"/>
<accession>A0A239B9Z0</accession>
<protein>
    <submittedName>
        <fullName evidence="2">Uncharacterized protein</fullName>
    </submittedName>
</protein>
<feature type="region of interest" description="Disordered" evidence="1">
    <location>
        <begin position="48"/>
        <end position="72"/>
    </location>
</feature>
<evidence type="ECO:0000313" key="3">
    <source>
        <dbReference type="Proteomes" id="UP000198304"/>
    </source>
</evidence>
<name>A0A239B9Z0_9FIRM</name>